<reference evidence="1" key="1">
    <citation type="submission" date="2018-05" db="EMBL/GenBank/DDBJ databases">
        <authorList>
            <person name="Lanie J.A."/>
            <person name="Ng W.-L."/>
            <person name="Kazmierczak K.M."/>
            <person name="Andrzejewski T.M."/>
            <person name="Davidsen T.M."/>
            <person name="Wayne K.J."/>
            <person name="Tettelin H."/>
            <person name="Glass J.I."/>
            <person name="Rusch D."/>
            <person name="Podicherti R."/>
            <person name="Tsui H.-C.T."/>
            <person name="Winkler M.E."/>
        </authorList>
    </citation>
    <scope>NUCLEOTIDE SEQUENCE</scope>
</reference>
<sequence length="44" mass="4778">MIVGWLLFLGPCSSEWFDRLTTNGGWSTTHGGGRFSFALSLSKG</sequence>
<proteinExistence type="predicted"/>
<accession>A0A381Z4S8</accession>
<organism evidence="1">
    <name type="scientific">marine metagenome</name>
    <dbReference type="NCBI Taxonomy" id="408172"/>
    <lineage>
        <taxon>unclassified sequences</taxon>
        <taxon>metagenomes</taxon>
        <taxon>ecological metagenomes</taxon>
    </lineage>
</organism>
<feature type="non-terminal residue" evidence="1">
    <location>
        <position position="44"/>
    </location>
</feature>
<protein>
    <submittedName>
        <fullName evidence="1">Uncharacterized protein</fullName>
    </submittedName>
</protein>
<gene>
    <name evidence="1" type="ORF">METZ01_LOCUS137140</name>
</gene>
<evidence type="ECO:0000313" key="1">
    <source>
        <dbReference type="EMBL" id="SVA84286.1"/>
    </source>
</evidence>
<name>A0A381Z4S8_9ZZZZ</name>
<dbReference type="AlphaFoldDB" id="A0A381Z4S8"/>
<dbReference type="EMBL" id="UINC01019959">
    <property type="protein sequence ID" value="SVA84286.1"/>
    <property type="molecule type" value="Genomic_DNA"/>
</dbReference>